<dbReference type="PANTHER" id="PTHR22847">
    <property type="entry name" value="WD40 REPEAT PROTEIN"/>
    <property type="match status" value="1"/>
</dbReference>
<evidence type="ECO:0000313" key="5">
    <source>
        <dbReference type="EMBL" id="GGN31688.1"/>
    </source>
</evidence>
<dbReference type="SUPFAM" id="SSF82171">
    <property type="entry name" value="DPP6 N-terminal domain-like"/>
    <property type="match status" value="2"/>
</dbReference>
<dbReference type="SUPFAM" id="SSF52540">
    <property type="entry name" value="P-loop containing nucleoside triphosphate hydrolases"/>
    <property type="match status" value="1"/>
</dbReference>
<evidence type="ECO:0000259" key="4">
    <source>
        <dbReference type="Pfam" id="PF20703"/>
    </source>
</evidence>
<evidence type="ECO:0000256" key="2">
    <source>
        <dbReference type="ARBA" id="ARBA00022737"/>
    </source>
</evidence>
<name>A0A917XIZ1_9ACTN</name>
<dbReference type="EMBL" id="BMML01000019">
    <property type="protein sequence ID" value="GGN31688.1"/>
    <property type="molecule type" value="Genomic_DNA"/>
</dbReference>
<evidence type="ECO:0000256" key="1">
    <source>
        <dbReference type="ARBA" id="ARBA00022574"/>
    </source>
</evidence>
<sequence>MTAVGTFAASGARVLLAGCGAYRAESGLEDVTAVAASVRDLGQALVERCGLDEADLRMVLDPQEPGELGRAVAEEIGQHAGVLWFHYVGHGLVSPSGQLHLATGGTRTEPGWLAHTALPYASVRDSLLLSSAGAVVVTLDCCFSGRAVGFLGPSPEGLEADLAQIDGGFVLAAAAREELALAPKNSVHTAFTGELIKLLWQGDPQAGPQLTLLGAARSLQRSLGEQGFPVPRQRTSGRAGDMVLCANPAYRPPADSGDADETQTPADSGADIVCPYPGLVAFSPEQAAWFFGRGKLLDRLASQLAQRMDTPELLVVVGPSGAGKSSLLGAGLIPALGRGDAGLPGSATWPHARFSPTGRPVEALAAALTRLGGGGNVEDITATLSAQPGAMSEFVGRILEARAGGQGTGRTRLVLIVDQFEEVFTLCEDRTQRQAFIGALSAAAKGADAAGGALVVLGLRADFYSECLARPELEHALGQAVVVGPMTQAGLAEAITKPAEMCGLRLQSGLVEIMLRDLGLKAEDGLGEERGADCEAADAGVLPLLAHALQAVWDLREGRTLTLAGYRAAGGIHGAIAATADTCYAALESETLKELAKTMLLRLIQVTDKTETRRRMGPTELLVDLPRPDATAVLDALTEARLVTRDTDAVEIAHEILIRAWPRLRTWVEDDRAGLLIRQRLAAAARLWQDAGRKESELRQQTVLLREEVAWAAHSPAHLRPTAVERDFLNASVALDQRRTRTRRAWAVGGSLLLVLALVAGLLALQRSQALSASRRQAAARNIAARADTLRQFDPQTAILLNIAAWKTAQVPEARSGLLTASVQQDQDALSLPDLSNPQVVLSGDGQVVMAVNGDGTAYVWDIAAKKLTHGFDVFDAAAHPDGGAAAISFNGRVAAVQSGEGVRLWDVELGRQMHRRTVGAPDSTPLSLDASGRLLALDSGNHVEVWDTVEHRRLLRAPGPAATAELSRDGHLAFCGPSQHKGGQSAVLELWDVRTHRSISRNLTSSVVCDARSLHFSPDGKLLAAAVFTSGTSAGQFTLWDTGTGHTGGLFSAFHVLGPGFPFSVSLAFSPDGTRLALSDDQAIQLTSLSGESTDQNYVLNNEDAEFMAFAPDSHTLRFLRGINAGLAVRSINMDTGAGRAFSTAAGASAISADGRVVAVQSPDGRRNKVRIIDPATGRATGQALATHPAPAAVPGNPGPTPMALSADGRLLLVADPTASTIAVWNTQHRRRERRLAFSAPLSTKSSPFGGTNLLLSADGTVAVAALGDGTTVQALRVNTGTAIRTVRNVTGRLLAISADGRLLVTNAGEVIDVTSGRTRRVVLARYGTATQAAFSPDGSLLAATDHAGGLALWNSTATKRLTYLDGGNAYSYGNGMLAPGGLLAFSADGRQLAAQQPLAPRVTLWDTHTFRALGAPLPLYPQLNVHGLAFDTSRRHLRVVGADARTSWDQSANRQGIFLVQTALAPDVLATALCKRVGRDLTRTEWALYIQDLPYRHVCT</sequence>
<organism evidence="5 6">
    <name type="scientific">Streptomyces fuscichromogenes</name>
    <dbReference type="NCBI Taxonomy" id="1324013"/>
    <lineage>
        <taxon>Bacteria</taxon>
        <taxon>Bacillati</taxon>
        <taxon>Actinomycetota</taxon>
        <taxon>Actinomycetes</taxon>
        <taxon>Kitasatosporales</taxon>
        <taxon>Streptomycetaceae</taxon>
        <taxon>Streptomyces</taxon>
    </lineage>
</organism>
<keyword evidence="2" id="KW-0677">Repeat</keyword>
<dbReference type="InterPro" id="IPR015943">
    <property type="entry name" value="WD40/YVTN_repeat-like_dom_sf"/>
</dbReference>
<dbReference type="PANTHER" id="PTHR22847:SF637">
    <property type="entry name" value="WD REPEAT DOMAIN 5B"/>
    <property type="match status" value="1"/>
</dbReference>
<keyword evidence="6" id="KW-1185">Reference proteome</keyword>
<proteinExistence type="predicted"/>
<gene>
    <name evidence="5" type="ORF">GCM10011578_069780</name>
</gene>
<reference evidence="5" key="2">
    <citation type="submission" date="2020-09" db="EMBL/GenBank/DDBJ databases">
        <authorList>
            <person name="Sun Q."/>
            <person name="Zhou Y."/>
        </authorList>
    </citation>
    <scope>NUCLEOTIDE SEQUENCE</scope>
    <source>
        <strain evidence="5">CGMCC 4.7110</strain>
    </source>
</reference>
<feature type="domain" description="Novel STAND NTPase 1" evidence="4">
    <location>
        <begin position="275"/>
        <end position="695"/>
    </location>
</feature>
<comment type="caution">
    <text evidence="5">The sequence shown here is derived from an EMBL/GenBank/DDBJ whole genome shotgun (WGS) entry which is preliminary data.</text>
</comment>
<evidence type="ECO:0000256" key="3">
    <source>
        <dbReference type="SAM" id="MobiDB-lite"/>
    </source>
</evidence>
<dbReference type="InterPro" id="IPR049052">
    <property type="entry name" value="nSTAND1"/>
</dbReference>
<protein>
    <recommendedName>
        <fullName evidence="4">Novel STAND NTPase 1 domain-containing protein</fullName>
    </recommendedName>
</protein>
<accession>A0A917XIZ1</accession>
<dbReference type="InterPro" id="IPR027417">
    <property type="entry name" value="P-loop_NTPase"/>
</dbReference>
<dbReference type="Proteomes" id="UP000653411">
    <property type="component" value="Unassembled WGS sequence"/>
</dbReference>
<dbReference type="NCBIfam" id="NF047832">
    <property type="entry name" value="caspase_w_EACC1"/>
    <property type="match status" value="1"/>
</dbReference>
<dbReference type="Gene3D" id="3.40.50.1460">
    <property type="match status" value="1"/>
</dbReference>
<feature type="region of interest" description="Disordered" evidence="3">
    <location>
        <begin position="249"/>
        <end position="268"/>
    </location>
</feature>
<keyword evidence="1" id="KW-0853">WD repeat</keyword>
<reference evidence="5" key="1">
    <citation type="journal article" date="2014" name="Int. J. Syst. Evol. Microbiol.">
        <title>Complete genome sequence of Corynebacterium casei LMG S-19264T (=DSM 44701T), isolated from a smear-ripened cheese.</title>
        <authorList>
            <consortium name="US DOE Joint Genome Institute (JGI-PGF)"/>
            <person name="Walter F."/>
            <person name="Albersmeier A."/>
            <person name="Kalinowski J."/>
            <person name="Ruckert C."/>
        </authorList>
    </citation>
    <scope>NUCLEOTIDE SEQUENCE</scope>
    <source>
        <strain evidence="5">CGMCC 4.7110</strain>
    </source>
</reference>
<dbReference type="Pfam" id="PF20703">
    <property type="entry name" value="nSTAND1"/>
    <property type="match status" value="1"/>
</dbReference>
<evidence type="ECO:0000313" key="6">
    <source>
        <dbReference type="Proteomes" id="UP000653411"/>
    </source>
</evidence>
<dbReference type="Gene3D" id="2.130.10.10">
    <property type="entry name" value="YVTN repeat-like/Quinoprotein amine dehydrogenase"/>
    <property type="match status" value="3"/>
</dbReference>